<dbReference type="GO" id="GO:0016020">
    <property type="term" value="C:membrane"/>
    <property type="evidence" value="ECO:0007669"/>
    <property type="project" value="UniProtKB-SubCell"/>
</dbReference>
<dbReference type="Proteomes" id="UP000002696">
    <property type="component" value="Chromosome"/>
</dbReference>
<comment type="subcellular location">
    <subcellularLocation>
        <location evidence="1">Membrane</location>
    </subcellularLocation>
</comment>
<feature type="chain" id="PRO_5003126767" evidence="5">
    <location>
        <begin position="24"/>
        <end position="277"/>
    </location>
</feature>
<dbReference type="InterPro" id="IPR011250">
    <property type="entry name" value="OMP/PagP_B-barrel"/>
</dbReference>
<dbReference type="BioCyc" id="BSUB633149:G1GM8-350-MONOMER"/>
<name>D9QJR3_BRESC</name>
<dbReference type="Gene3D" id="2.40.160.20">
    <property type="match status" value="1"/>
</dbReference>
<evidence type="ECO:0000256" key="4">
    <source>
        <dbReference type="ARBA" id="ARBA00038306"/>
    </source>
</evidence>
<evidence type="ECO:0000313" key="8">
    <source>
        <dbReference type="Proteomes" id="UP000002696"/>
    </source>
</evidence>
<dbReference type="HOGENOM" id="CLU_037100_5_0_5"/>
<evidence type="ECO:0000256" key="3">
    <source>
        <dbReference type="ARBA" id="ARBA00023136"/>
    </source>
</evidence>
<dbReference type="InParanoid" id="D9QJR3"/>
<evidence type="ECO:0000256" key="1">
    <source>
        <dbReference type="ARBA" id="ARBA00004370"/>
    </source>
</evidence>
<comment type="similarity">
    <text evidence="4">Belongs to the Omp25/RopB family.</text>
</comment>
<dbReference type="AlphaFoldDB" id="D9QJR3"/>
<dbReference type="STRING" id="633149.Bresu_0350"/>
<reference evidence="8" key="1">
    <citation type="journal article" date="2011" name="J. Bacteriol.">
        <title>Genome sequences of eight morphologically diverse alphaproteobacteria.</title>
        <authorList>
            <consortium name="US DOE Joint Genome Institute"/>
            <person name="Brown P.J."/>
            <person name="Kysela D.T."/>
            <person name="Buechlein A."/>
            <person name="Hemmerich C."/>
            <person name="Brun Y.V."/>
        </authorList>
    </citation>
    <scope>NUCLEOTIDE SEQUENCE [LARGE SCALE GENOMIC DNA]</scope>
    <source>
        <strain evidence="8">ATCC 15264 / DSM 4735 / LMG 14903 / NBRC 16000 / CB 81</strain>
    </source>
</reference>
<dbReference type="PANTHER" id="PTHR34001:SF3">
    <property type="entry name" value="BLL7405 PROTEIN"/>
    <property type="match status" value="1"/>
</dbReference>
<accession>D9QJR3</accession>
<dbReference type="EMBL" id="CP002102">
    <property type="protein sequence ID" value="ADK99664.1"/>
    <property type="molecule type" value="Genomic_DNA"/>
</dbReference>
<evidence type="ECO:0000259" key="6">
    <source>
        <dbReference type="Pfam" id="PF13505"/>
    </source>
</evidence>
<evidence type="ECO:0000313" key="7">
    <source>
        <dbReference type="EMBL" id="ADK99664.1"/>
    </source>
</evidence>
<gene>
    <name evidence="7" type="ordered locus">Bresu_0350</name>
</gene>
<dbReference type="SUPFAM" id="SSF56925">
    <property type="entry name" value="OMPA-like"/>
    <property type="match status" value="1"/>
</dbReference>
<evidence type="ECO:0000256" key="5">
    <source>
        <dbReference type="SAM" id="SignalP"/>
    </source>
</evidence>
<organism evidence="7 8">
    <name type="scientific">Brevundimonas subvibrioides (strain ATCC 15264 / DSM 4735 / LMG 14903 / NBRC 16000 / CB 81)</name>
    <name type="common">Caulobacter subvibrioides</name>
    <dbReference type="NCBI Taxonomy" id="633149"/>
    <lineage>
        <taxon>Bacteria</taxon>
        <taxon>Pseudomonadati</taxon>
        <taxon>Pseudomonadota</taxon>
        <taxon>Alphaproteobacteria</taxon>
        <taxon>Caulobacterales</taxon>
        <taxon>Caulobacteraceae</taxon>
        <taxon>Brevundimonas</taxon>
    </lineage>
</organism>
<protein>
    <submittedName>
        <fullName evidence="7">Porin</fullName>
    </submittedName>
</protein>
<sequence>MIKTLTVSAGALMLAAVGAPAMAQSQDWSGLYVGVYGSGTKTNDQDDERLRFDRNLDGNFGDTVTTLAGADAFSPGSCGGSAKGDLPSNGCDEDSNGVEGGGRIGYDFQFGNFVVGAVGEYSGVDAEDSVTSYSTTPAYYVSERNLNNLAALRARVGYAYGPALVYATGGVATGEMTNRFYSSNGQNTFTATTDDDQADGYQAGGGIEYALAPHLSVTGEYIYTSLEASDFNVRVGRGIAIATNPFVLAPNTTGTDIQRSNGRFGLHAVRIGMNYRF</sequence>
<evidence type="ECO:0000256" key="2">
    <source>
        <dbReference type="ARBA" id="ARBA00022729"/>
    </source>
</evidence>
<proteinExistence type="inferred from homology"/>
<keyword evidence="2 5" id="KW-0732">Signal</keyword>
<dbReference type="Pfam" id="PF13505">
    <property type="entry name" value="OMP_b-brl"/>
    <property type="match status" value="1"/>
</dbReference>
<feature type="domain" description="Outer membrane protein beta-barrel" evidence="6">
    <location>
        <begin position="10"/>
        <end position="234"/>
    </location>
</feature>
<dbReference type="InterPro" id="IPR051692">
    <property type="entry name" value="OMP-like"/>
</dbReference>
<dbReference type="PANTHER" id="PTHR34001">
    <property type="entry name" value="BLL7405 PROTEIN"/>
    <property type="match status" value="1"/>
</dbReference>
<dbReference type="eggNOG" id="COG3637">
    <property type="taxonomic scope" value="Bacteria"/>
</dbReference>
<dbReference type="InterPro" id="IPR027385">
    <property type="entry name" value="Beta-barrel_OMP"/>
</dbReference>
<keyword evidence="8" id="KW-1185">Reference proteome</keyword>
<dbReference type="KEGG" id="bsb:Bresu_0350"/>
<dbReference type="RefSeq" id="WP_013267768.1">
    <property type="nucleotide sequence ID" value="NC_014375.1"/>
</dbReference>
<feature type="signal peptide" evidence="5">
    <location>
        <begin position="1"/>
        <end position="23"/>
    </location>
</feature>
<keyword evidence="3" id="KW-0472">Membrane</keyword>